<keyword evidence="2" id="KW-0521">NADP</keyword>
<dbReference type="RefSeq" id="XP_027617205.1">
    <property type="nucleotide sequence ID" value="XM_027761404.1"/>
</dbReference>
<dbReference type="InParanoid" id="A0A401GVT3"/>
<accession>A0A401GVT3</accession>
<comment type="similarity">
    <text evidence="1">Belongs to the short-chain dehydrogenases/reductases (SDR) family.</text>
</comment>
<dbReference type="Proteomes" id="UP000287166">
    <property type="component" value="Unassembled WGS sequence"/>
</dbReference>
<evidence type="ECO:0000256" key="2">
    <source>
        <dbReference type="ARBA" id="ARBA00022857"/>
    </source>
</evidence>
<comment type="caution">
    <text evidence="4">The sequence shown here is derived from an EMBL/GenBank/DDBJ whole genome shotgun (WGS) entry which is preliminary data.</text>
</comment>
<dbReference type="PRINTS" id="PR00081">
    <property type="entry name" value="GDHRDH"/>
</dbReference>
<protein>
    <recommendedName>
        <fullName evidence="6">C-factor</fullName>
    </recommendedName>
</protein>
<dbReference type="Pfam" id="PF00106">
    <property type="entry name" value="adh_short"/>
    <property type="match status" value="1"/>
</dbReference>
<dbReference type="PANTHER" id="PTHR43544:SF7">
    <property type="entry name" value="NADB-LER2"/>
    <property type="match status" value="1"/>
</dbReference>
<sequence>MASQSYVWLITGTSRGIGMEMTRQLLQSPMNTVIATCRNPAGATGLQALKTDLTLKGTLHVVQLDVADETSIRNSVKPVNEILSDRGIDYLYNNAATTEWFDTAFEHSYSGMIRTFQANVAGPALIAQLYIPYILRSSRKVIVNMSTGLASFGLNCGPKCVSYSISKTALNMLTYKQATDKPEIIAISLDPGWVKTEMGGEGALLEPSDSVAGIIKTLQGLTSENSGKFYRYNGESIIW</sequence>
<evidence type="ECO:0000256" key="1">
    <source>
        <dbReference type="ARBA" id="ARBA00006484"/>
    </source>
</evidence>
<dbReference type="PROSITE" id="PS00061">
    <property type="entry name" value="ADH_SHORT"/>
    <property type="match status" value="1"/>
</dbReference>
<dbReference type="PANTHER" id="PTHR43544">
    <property type="entry name" value="SHORT-CHAIN DEHYDROGENASE/REDUCTASE"/>
    <property type="match status" value="1"/>
</dbReference>
<evidence type="ECO:0000256" key="3">
    <source>
        <dbReference type="ARBA" id="ARBA00023002"/>
    </source>
</evidence>
<keyword evidence="3" id="KW-0560">Oxidoreductase</keyword>
<reference evidence="4 5" key="1">
    <citation type="journal article" date="2018" name="Sci. Rep.">
        <title>Genome sequence of the cauliflower mushroom Sparassis crispa (Hanabiratake) and its association with beneficial usage.</title>
        <authorList>
            <person name="Kiyama R."/>
            <person name="Furutani Y."/>
            <person name="Kawaguchi K."/>
            <person name="Nakanishi T."/>
        </authorList>
    </citation>
    <scope>NUCLEOTIDE SEQUENCE [LARGE SCALE GENOMIC DNA]</scope>
</reference>
<dbReference type="SUPFAM" id="SSF51735">
    <property type="entry name" value="NAD(P)-binding Rossmann-fold domains"/>
    <property type="match status" value="1"/>
</dbReference>
<dbReference type="GO" id="GO:0005737">
    <property type="term" value="C:cytoplasm"/>
    <property type="evidence" value="ECO:0007669"/>
    <property type="project" value="TreeGrafter"/>
</dbReference>
<evidence type="ECO:0000313" key="4">
    <source>
        <dbReference type="EMBL" id="GBE86292.1"/>
    </source>
</evidence>
<dbReference type="InterPro" id="IPR020904">
    <property type="entry name" value="Sc_DH/Rdtase_CS"/>
</dbReference>
<dbReference type="GO" id="GO:0016491">
    <property type="term" value="F:oxidoreductase activity"/>
    <property type="evidence" value="ECO:0007669"/>
    <property type="project" value="UniProtKB-KW"/>
</dbReference>
<dbReference type="InterPro" id="IPR051468">
    <property type="entry name" value="Fungal_SecMetab_SDRs"/>
</dbReference>
<dbReference type="AlphaFoldDB" id="A0A401GVT3"/>
<dbReference type="Gene3D" id="3.40.50.720">
    <property type="entry name" value="NAD(P)-binding Rossmann-like Domain"/>
    <property type="match status" value="1"/>
</dbReference>
<dbReference type="EMBL" id="BFAD01000009">
    <property type="protein sequence ID" value="GBE86292.1"/>
    <property type="molecule type" value="Genomic_DNA"/>
</dbReference>
<gene>
    <name evidence="4" type="ORF">SCP_0901710</name>
</gene>
<keyword evidence="5" id="KW-1185">Reference proteome</keyword>
<dbReference type="GeneID" id="38783209"/>
<proteinExistence type="inferred from homology"/>
<dbReference type="CDD" id="cd05325">
    <property type="entry name" value="carb_red_sniffer_like_SDR_c"/>
    <property type="match status" value="1"/>
</dbReference>
<dbReference type="InterPro" id="IPR002347">
    <property type="entry name" value="SDR_fam"/>
</dbReference>
<dbReference type="InterPro" id="IPR036291">
    <property type="entry name" value="NAD(P)-bd_dom_sf"/>
</dbReference>
<organism evidence="4 5">
    <name type="scientific">Sparassis crispa</name>
    <dbReference type="NCBI Taxonomy" id="139825"/>
    <lineage>
        <taxon>Eukaryota</taxon>
        <taxon>Fungi</taxon>
        <taxon>Dikarya</taxon>
        <taxon>Basidiomycota</taxon>
        <taxon>Agaricomycotina</taxon>
        <taxon>Agaricomycetes</taxon>
        <taxon>Polyporales</taxon>
        <taxon>Sparassidaceae</taxon>
        <taxon>Sparassis</taxon>
    </lineage>
</organism>
<evidence type="ECO:0008006" key="6">
    <source>
        <dbReference type="Google" id="ProtNLM"/>
    </source>
</evidence>
<name>A0A401GVT3_9APHY</name>
<dbReference type="OrthoDB" id="9876299at2759"/>
<evidence type="ECO:0000313" key="5">
    <source>
        <dbReference type="Proteomes" id="UP000287166"/>
    </source>
</evidence>